<organism evidence="1 2">
    <name type="scientific">Rhizophagus clarus</name>
    <dbReference type="NCBI Taxonomy" id="94130"/>
    <lineage>
        <taxon>Eukaryota</taxon>
        <taxon>Fungi</taxon>
        <taxon>Fungi incertae sedis</taxon>
        <taxon>Mucoromycota</taxon>
        <taxon>Glomeromycotina</taxon>
        <taxon>Glomeromycetes</taxon>
        <taxon>Glomerales</taxon>
        <taxon>Glomeraceae</taxon>
        <taxon>Rhizophagus</taxon>
    </lineage>
</organism>
<sequence>MSSSTSNTTANFIKSALFEEYYDCFDAVIASSNWSLIHLSLFAKNVGKDKYQEQMVGLYKKNPQMKQYFDDMAFYNGFSRNLLYLLSKFFRIGFKVATVRAQALANSGILQQMDRTQHLLDSDERLSDHFMDLKIS</sequence>
<proteinExistence type="predicted"/>
<protein>
    <submittedName>
        <fullName evidence="1">Uncharacterized protein</fullName>
    </submittedName>
</protein>
<comment type="caution">
    <text evidence="1">The sequence shown here is derived from an EMBL/GenBank/DDBJ whole genome shotgun (WGS) entry which is preliminary data.</text>
</comment>
<dbReference type="Proteomes" id="UP000247702">
    <property type="component" value="Unassembled WGS sequence"/>
</dbReference>
<keyword evidence="2" id="KW-1185">Reference proteome</keyword>
<accession>A0A2Z6R4R3</accession>
<evidence type="ECO:0000313" key="1">
    <source>
        <dbReference type="EMBL" id="GBB87728.1"/>
    </source>
</evidence>
<gene>
    <name evidence="1" type="ORF">RclHR1_01420031</name>
</gene>
<name>A0A2Z6R4R3_9GLOM</name>
<dbReference type="AlphaFoldDB" id="A0A2Z6R4R3"/>
<evidence type="ECO:0000313" key="2">
    <source>
        <dbReference type="Proteomes" id="UP000247702"/>
    </source>
</evidence>
<dbReference type="EMBL" id="BEXD01000469">
    <property type="protein sequence ID" value="GBB87728.1"/>
    <property type="molecule type" value="Genomic_DNA"/>
</dbReference>
<reference evidence="1 2" key="1">
    <citation type="submission" date="2017-11" db="EMBL/GenBank/DDBJ databases">
        <title>The genome of Rhizophagus clarus HR1 reveals common genetic basis of auxotrophy among arbuscular mycorrhizal fungi.</title>
        <authorList>
            <person name="Kobayashi Y."/>
        </authorList>
    </citation>
    <scope>NUCLEOTIDE SEQUENCE [LARGE SCALE GENOMIC DNA]</scope>
    <source>
        <strain evidence="1 2">HR1</strain>
    </source>
</reference>